<evidence type="ECO:0000256" key="5">
    <source>
        <dbReference type="ARBA" id="ARBA00022490"/>
    </source>
</evidence>
<keyword evidence="15" id="KW-1185">Reference proteome</keyword>
<evidence type="ECO:0000256" key="13">
    <source>
        <dbReference type="ARBA" id="ARBA00049142"/>
    </source>
</evidence>
<keyword evidence="8" id="KW-0521">NADP</keyword>
<evidence type="ECO:0000256" key="6">
    <source>
        <dbReference type="ARBA" id="ARBA00022630"/>
    </source>
</evidence>
<evidence type="ECO:0000313" key="16">
    <source>
        <dbReference type="WBParaSite" id="Minc3s00070g03516"/>
    </source>
</evidence>
<dbReference type="InterPro" id="IPR023753">
    <property type="entry name" value="FAD/NAD-binding_dom"/>
</dbReference>
<dbReference type="InterPro" id="IPR046952">
    <property type="entry name" value="GSHR/TRXR-like"/>
</dbReference>
<dbReference type="Proteomes" id="UP000887563">
    <property type="component" value="Unplaced"/>
</dbReference>
<dbReference type="Gene3D" id="3.50.50.60">
    <property type="entry name" value="FAD/NAD(P)-binding domain"/>
    <property type="match status" value="1"/>
</dbReference>
<evidence type="ECO:0000256" key="7">
    <source>
        <dbReference type="ARBA" id="ARBA00022827"/>
    </source>
</evidence>
<evidence type="ECO:0000256" key="12">
    <source>
        <dbReference type="ARBA" id="ARBA00023284"/>
    </source>
</evidence>
<keyword evidence="10" id="KW-0496">Mitochondrion</keyword>
<evidence type="ECO:0000256" key="11">
    <source>
        <dbReference type="ARBA" id="ARBA00023157"/>
    </source>
</evidence>
<name>A0A914KPV6_MELIC</name>
<accession>A0A914KPV6</accession>
<dbReference type="Pfam" id="PF07992">
    <property type="entry name" value="Pyr_redox_2"/>
    <property type="match status" value="1"/>
</dbReference>
<dbReference type="GO" id="GO:0034599">
    <property type="term" value="P:cellular response to oxidative stress"/>
    <property type="evidence" value="ECO:0007669"/>
    <property type="project" value="TreeGrafter"/>
</dbReference>
<dbReference type="SUPFAM" id="SSF51905">
    <property type="entry name" value="FAD/NAD(P)-binding domain"/>
    <property type="match status" value="1"/>
</dbReference>
<evidence type="ECO:0000256" key="1">
    <source>
        <dbReference type="ARBA" id="ARBA00001974"/>
    </source>
</evidence>
<evidence type="ECO:0000256" key="4">
    <source>
        <dbReference type="ARBA" id="ARBA00007532"/>
    </source>
</evidence>
<dbReference type="GO" id="GO:0005739">
    <property type="term" value="C:mitochondrion"/>
    <property type="evidence" value="ECO:0007669"/>
    <property type="project" value="UniProtKB-SubCell"/>
</dbReference>
<evidence type="ECO:0000256" key="2">
    <source>
        <dbReference type="ARBA" id="ARBA00004173"/>
    </source>
</evidence>
<dbReference type="GO" id="GO:0006749">
    <property type="term" value="P:glutathione metabolic process"/>
    <property type="evidence" value="ECO:0007669"/>
    <property type="project" value="TreeGrafter"/>
</dbReference>
<dbReference type="AlphaFoldDB" id="A0A914KPV6"/>
<keyword evidence="11" id="KW-1015">Disulfide bond</keyword>
<keyword evidence="12" id="KW-0676">Redox-active center</keyword>
<dbReference type="InterPro" id="IPR036188">
    <property type="entry name" value="FAD/NAD-bd_sf"/>
</dbReference>
<keyword evidence="6" id="KW-0285">Flavoprotein</keyword>
<evidence type="ECO:0000256" key="3">
    <source>
        <dbReference type="ARBA" id="ARBA00004496"/>
    </source>
</evidence>
<dbReference type="PANTHER" id="PTHR42737">
    <property type="entry name" value="GLUTATHIONE REDUCTASE"/>
    <property type="match status" value="1"/>
</dbReference>
<sequence length="194" mass="21639">MKQFDYLVIGGGSGGIASARRARQFKAKVGLIEIDRLGGTCVNVGCVPKKVMYNAACHAEFLRDHADYGFEAPLVKFNWSKLKQTRDEYIRRLNSIYQTNLEKDEIEIIRGKAKFAEDGSVIVQGVEGQQQCKGTHTLIAVGGTPIIPNDIEGAEYGTDSDGFFRFDDLPKQAKIFSKSFSLILGKWLWLELDI</sequence>
<protein>
    <submittedName>
        <fullName evidence="16">FAD/NAD(P)-binding domain-containing protein</fullName>
    </submittedName>
</protein>
<proteinExistence type="inferred from homology"/>
<dbReference type="FunFam" id="3.50.50.60:FF:000484">
    <property type="entry name" value="Glutathione reductase, mitochondrial"/>
    <property type="match status" value="1"/>
</dbReference>
<dbReference type="PRINTS" id="PR00411">
    <property type="entry name" value="PNDRDTASEI"/>
</dbReference>
<keyword evidence="5" id="KW-0963">Cytoplasm</keyword>
<keyword evidence="7" id="KW-0274">FAD</keyword>
<evidence type="ECO:0000256" key="8">
    <source>
        <dbReference type="ARBA" id="ARBA00022857"/>
    </source>
</evidence>
<evidence type="ECO:0000313" key="15">
    <source>
        <dbReference type="Proteomes" id="UP000887563"/>
    </source>
</evidence>
<dbReference type="GO" id="GO:0004362">
    <property type="term" value="F:glutathione-disulfide reductase (NADPH) activity"/>
    <property type="evidence" value="ECO:0007669"/>
    <property type="project" value="UniProtKB-EC"/>
</dbReference>
<comment type="cofactor">
    <cofactor evidence="1">
        <name>FAD</name>
        <dbReference type="ChEBI" id="CHEBI:57692"/>
    </cofactor>
</comment>
<dbReference type="WBParaSite" id="Minc3s00070g03516">
    <property type="protein sequence ID" value="Minc3s00070g03516"/>
    <property type="gene ID" value="Minc3s00070g03516"/>
</dbReference>
<dbReference type="GO" id="GO:0050660">
    <property type="term" value="F:flavin adenine dinucleotide binding"/>
    <property type="evidence" value="ECO:0007669"/>
    <property type="project" value="InterPro"/>
</dbReference>
<comment type="similarity">
    <text evidence="4">Belongs to the class-I pyridine nucleotide-disulfide oxidoreductase family.</text>
</comment>
<dbReference type="PANTHER" id="PTHR42737:SF2">
    <property type="entry name" value="GLUTATHIONE REDUCTASE"/>
    <property type="match status" value="1"/>
</dbReference>
<feature type="domain" description="FAD/NAD(P)-binding" evidence="14">
    <location>
        <begin position="4"/>
        <end position="159"/>
    </location>
</feature>
<comment type="subcellular location">
    <subcellularLocation>
        <location evidence="3">Cytoplasm</location>
    </subcellularLocation>
    <subcellularLocation>
        <location evidence="2">Mitochondrion</location>
    </subcellularLocation>
</comment>
<organism evidence="15 16">
    <name type="scientific">Meloidogyne incognita</name>
    <name type="common">Southern root-knot nematode worm</name>
    <name type="synonym">Oxyuris incognita</name>
    <dbReference type="NCBI Taxonomy" id="6306"/>
    <lineage>
        <taxon>Eukaryota</taxon>
        <taxon>Metazoa</taxon>
        <taxon>Ecdysozoa</taxon>
        <taxon>Nematoda</taxon>
        <taxon>Chromadorea</taxon>
        <taxon>Rhabditida</taxon>
        <taxon>Tylenchina</taxon>
        <taxon>Tylenchomorpha</taxon>
        <taxon>Tylenchoidea</taxon>
        <taxon>Meloidogynidae</taxon>
        <taxon>Meloidogyninae</taxon>
        <taxon>Meloidogyne</taxon>
        <taxon>Meloidogyne incognita group</taxon>
    </lineage>
</organism>
<dbReference type="GO" id="GO:0005829">
    <property type="term" value="C:cytosol"/>
    <property type="evidence" value="ECO:0007669"/>
    <property type="project" value="TreeGrafter"/>
</dbReference>
<reference evidence="16" key="1">
    <citation type="submission" date="2022-11" db="UniProtKB">
        <authorList>
            <consortium name="WormBaseParasite"/>
        </authorList>
    </citation>
    <scope>IDENTIFICATION</scope>
</reference>
<keyword evidence="9" id="KW-0560">Oxidoreductase</keyword>
<dbReference type="GO" id="GO:0045454">
    <property type="term" value="P:cell redox homeostasis"/>
    <property type="evidence" value="ECO:0007669"/>
    <property type="project" value="InterPro"/>
</dbReference>
<dbReference type="PROSITE" id="PS00076">
    <property type="entry name" value="PYRIDINE_REDOX_1"/>
    <property type="match status" value="1"/>
</dbReference>
<evidence type="ECO:0000256" key="9">
    <source>
        <dbReference type="ARBA" id="ARBA00023002"/>
    </source>
</evidence>
<evidence type="ECO:0000256" key="10">
    <source>
        <dbReference type="ARBA" id="ARBA00023128"/>
    </source>
</evidence>
<dbReference type="InterPro" id="IPR012999">
    <property type="entry name" value="Pyr_OxRdtase_I_AS"/>
</dbReference>
<evidence type="ECO:0000259" key="14">
    <source>
        <dbReference type="Pfam" id="PF07992"/>
    </source>
</evidence>
<comment type="catalytic activity">
    <reaction evidence="13">
        <text>2 glutathione + NADP(+) = glutathione disulfide + NADPH + H(+)</text>
        <dbReference type="Rhea" id="RHEA:11740"/>
        <dbReference type="ChEBI" id="CHEBI:15378"/>
        <dbReference type="ChEBI" id="CHEBI:57783"/>
        <dbReference type="ChEBI" id="CHEBI:57925"/>
        <dbReference type="ChEBI" id="CHEBI:58297"/>
        <dbReference type="ChEBI" id="CHEBI:58349"/>
        <dbReference type="EC" id="1.8.1.7"/>
    </reaction>
</comment>